<evidence type="ECO:0000256" key="3">
    <source>
        <dbReference type="ARBA" id="ARBA00022449"/>
    </source>
</evidence>
<feature type="transmembrane region" description="Helical" evidence="10">
    <location>
        <begin position="132"/>
        <end position="156"/>
    </location>
</feature>
<dbReference type="GO" id="GO:0015297">
    <property type="term" value="F:antiporter activity"/>
    <property type="evidence" value="ECO:0007669"/>
    <property type="project" value="UniProtKB-KW"/>
</dbReference>
<feature type="transmembrane region" description="Helical" evidence="10">
    <location>
        <begin position="202"/>
        <end position="222"/>
    </location>
</feature>
<keyword evidence="12" id="KW-1185">Reference proteome</keyword>
<dbReference type="PANTHER" id="PTHR43298">
    <property type="entry name" value="MULTIDRUG RESISTANCE PROTEIN NORM-RELATED"/>
    <property type="match status" value="1"/>
</dbReference>
<feature type="transmembrane region" description="Helical" evidence="10">
    <location>
        <begin position="398"/>
        <end position="421"/>
    </location>
</feature>
<evidence type="ECO:0000256" key="10">
    <source>
        <dbReference type="SAM" id="Phobius"/>
    </source>
</evidence>
<evidence type="ECO:0000313" key="11">
    <source>
        <dbReference type="EMBL" id="EAY31163.1"/>
    </source>
</evidence>
<evidence type="ECO:0000256" key="9">
    <source>
        <dbReference type="ARBA" id="ARBA00031636"/>
    </source>
</evidence>
<feature type="transmembrane region" description="Helical" evidence="10">
    <location>
        <begin position="61"/>
        <end position="83"/>
    </location>
</feature>
<dbReference type="InterPro" id="IPR050222">
    <property type="entry name" value="MATE_MdtK"/>
</dbReference>
<dbReference type="GO" id="GO:0042910">
    <property type="term" value="F:xenobiotic transmembrane transporter activity"/>
    <property type="evidence" value="ECO:0007669"/>
    <property type="project" value="InterPro"/>
</dbReference>
<dbReference type="Proteomes" id="UP000004095">
    <property type="component" value="Unassembled WGS sequence"/>
</dbReference>
<dbReference type="AlphaFoldDB" id="A1ZF61"/>
<dbReference type="OrthoDB" id="9780160at2"/>
<evidence type="ECO:0000256" key="8">
    <source>
        <dbReference type="ARBA" id="ARBA00023136"/>
    </source>
</evidence>
<feature type="transmembrane region" description="Helical" evidence="10">
    <location>
        <begin position="283"/>
        <end position="306"/>
    </location>
</feature>
<dbReference type="InterPro" id="IPR048279">
    <property type="entry name" value="MdtK-like"/>
</dbReference>
<dbReference type="PIRSF" id="PIRSF006603">
    <property type="entry name" value="DinF"/>
    <property type="match status" value="1"/>
</dbReference>
<feature type="transmembrane region" description="Helical" evidence="10">
    <location>
        <begin position="362"/>
        <end position="386"/>
    </location>
</feature>
<reference evidence="11 12" key="1">
    <citation type="submission" date="2007-01" db="EMBL/GenBank/DDBJ databases">
        <authorList>
            <person name="Haygood M."/>
            <person name="Podell S."/>
            <person name="Anderson C."/>
            <person name="Hopkinson B."/>
            <person name="Roe K."/>
            <person name="Barbeau K."/>
            <person name="Gaasterland T."/>
            <person name="Ferriera S."/>
            <person name="Johnson J."/>
            <person name="Kravitz S."/>
            <person name="Beeson K."/>
            <person name="Sutton G."/>
            <person name="Rogers Y.-H."/>
            <person name="Friedman R."/>
            <person name="Frazier M."/>
            <person name="Venter J.C."/>
        </authorList>
    </citation>
    <scope>NUCLEOTIDE SEQUENCE [LARGE SCALE GENOMIC DNA]</scope>
    <source>
        <strain evidence="11 12">ATCC 23134</strain>
    </source>
</reference>
<feature type="transmembrane region" description="Helical" evidence="10">
    <location>
        <begin position="259"/>
        <end position="277"/>
    </location>
</feature>
<evidence type="ECO:0000256" key="4">
    <source>
        <dbReference type="ARBA" id="ARBA00022475"/>
    </source>
</evidence>
<feature type="transmembrane region" description="Helical" evidence="10">
    <location>
        <begin position="168"/>
        <end position="190"/>
    </location>
</feature>
<comment type="subcellular location">
    <subcellularLocation>
        <location evidence="1">Cell membrane</location>
        <topology evidence="1">Multi-pass membrane protein</topology>
    </subcellularLocation>
</comment>
<dbReference type="Pfam" id="PF01554">
    <property type="entry name" value="MatE"/>
    <property type="match status" value="2"/>
</dbReference>
<organism evidence="11 12">
    <name type="scientific">Microscilla marina ATCC 23134</name>
    <dbReference type="NCBI Taxonomy" id="313606"/>
    <lineage>
        <taxon>Bacteria</taxon>
        <taxon>Pseudomonadati</taxon>
        <taxon>Bacteroidota</taxon>
        <taxon>Cytophagia</taxon>
        <taxon>Cytophagales</taxon>
        <taxon>Microscillaceae</taxon>
        <taxon>Microscilla</taxon>
    </lineage>
</organism>
<protein>
    <recommendedName>
        <fullName evidence="9">Multidrug-efflux transporter</fullName>
    </recommendedName>
</protein>
<evidence type="ECO:0000256" key="5">
    <source>
        <dbReference type="ARBA" id="ARBA00022692"/>
    </source>
</evidence>
<keyword evidence="7" id="KW-0406">Ion transport</keyword>
<dbReference type="GO" id="GO:0006811">
    <property type="term" value="P:monoatomic ion transport"/>
    <property type="evidence" value="ECO:0007669"/>
    <property type="project" value="UniProtKB-KW"/>
</dbReference>
<evidence type="ECO:0000313" key="12">
    <source>
        <dbReference type="Proteomes" id="UP000004095"/>
    </source>
</evidence>
<comment type="caution">
    <text evidence="11">The sequence shown here is derived from an EMBL/GenBank/DDBJ whole genome shotgun (WGS) entry which is preliminary data.</text>
</comment>
<keyword evidence="3" id="KW-0050">Antiport</keyword>
<feature type="transmembrane region" description="Helical" evidence="10">
    <location>
        <begin position="327"/>
        <end position="350"/>
    </location>
</feature>
<evidence type="ECO:0000256" key="7">
    <source>
        <dbReference type="ARBA" id="ARBA00023065"/>
    </source>
</evidence>
<dbReference type="CDD" id="cd13131">
    <property type="entry name" value="MATE_NorM_like"/>
    <property type="match status" value="1"/>
</dbReference>
<accession>A1ZF61</accession>
<name>A1ZF61_MICM2</name>
<feature type="transmembrane region" description="Helical" evidence="10">
    <location>
        <begin position="95"/>
        <end position="120"/>
    </location>
</feature>
<feature type="transmembrane region" description="Helical" evidence="10">
    <location>
        <begin position="21"/>
        <end position="41"/>
    </location>
</feature>
<feature type="transmembrane region" description="Helical" evidence="10">
    <location>
        <begin position="427"/>
        <end position="446"/>
    </location>
</feature>
<evidence type="ECO:0000256" key="1">
    <source>
        <dbReference type="ARBA" id="ARBA00004651"/>
    </source>
</evidence>
<keyword evidence="5 10" id="KW-0812">Transmembrane</keyword>
<sequence>MLKIKKIRAYYQAYRKDLAATLRLSYPIMIGQVGVMLMSLIDNVMVGQLGAVPLAASSIANAIFFMLTIFGLGTISIVTPLVATRHGKQDKDACGALFSAGIKVAFTFGVLFVGISYLLVSYFDIFAQPEKVVPLAIEYLIIIAFSAIPMMLFMVAKHFAEGISATKPAMYVTYASAAVNVCLNYVLIYGKFGAPALGLAGAGYATLITRALMAVGMFWYVFTKPRFRPFLRTFTLFKATYSQTKIILQQGLPAGFQHFFEVSAFAGAAIMVGWLGAKPLAAHQIALNLAAVTYMAATGLGVAGSIRVGNAAGEESPARIFRAGTSAFMLVFIFMSITCLLFISFNYFLVKVYIDDQQVINIAASLMIIAGFFQLSDGIQVVGLGVLRGIGDVNLPTVITLVSYWFIALPVGYVLCFHFNWGVEGMWVGLLLGLTVSAIFLTLRFYRLVYANRKQEATVY</sequence>
<keyword evidence="2" id="KW-0813">Transport</keyword>
<keyword evidence="4" id="KW-1003">Cell membrane</keyword>
<keyword evidence="6 10" id="KW-1133">Transmembrane helix</keyword>
<keyword evidence="8 10" id="KW-0472">Membrane</keyword>
<dbReference type="EMBL" id="AAWS01000004">
    <property type="protein sequence ID" value="EAY31163.1"/>
    <property type="molecule type" value="Genomic_DNA"/>
</dbReference>
<proteinExistence type="predicted"/>
<dbReference type="NCBIfam" id="TIGR00797">
    <property type="entry name" value="matE"/>
    <property type="match status" value="1"/>
</dbReference>
<evidence type="ECO:0000256" key="6">
    <source>
        <dbReference type="ARBA" id="ARBA00022989"/>
    </source>
</evidence>
<dbReference type="eggNOG" id="COG0534">
    <property type="taxonomic scope" value="Bacteria"/>
</dbReference>
<dbReference type="GO" id="GO:0005886">
    <property type="term" value="C:plasma membrane"/>
    <property type="evidence" value="ECO:0007669"/>
    <property type="project" value="UniProtKB-SubCell"/>
</dbReference>
<gene>
    <name evidence="11" type="ORF">M23134_07573</name>
</gene>
<dbReference type="RefSeq" id="WP_002694319.1">
    <property type="nucleotide sequence ID" value="NZ_AAWS01000004.1"/>
</dbReference>
<evidence type="ECO:0000256" key="2">
    <source>
        <dbReference type="ARBA" id="ARBA00022448"/>
    </source>
</evidence>
<dbReference type="PANTHER" id="PTHR43298:SF2">
    <property type="entry name" value="FMN_FAD EXPORTER YEEO-RELATED"/>
    <property type="match status" value="1"/>
</dbReference>
<dbReference type="InterPro" id="IPR002528">
    <property type="entry name" value="MATE_fam"/>
</dbReference>